<evidence type="ECO:0000259" key="5">
    <source>
        <dbReference type="Pfam" id="PF04542"/>
    </source>
</evidence>
<evidence type="ECO:0000259" key="6">
    <source>
        <dbReference type="Pfam" id="PF08281"/>
    </source>
</evidence>
<evidence type="ECO:0000256" key="4">
    <source>
        <dbReference type="ARBA" id="ARBA00023163"/>
    </source>
</evidence>
<name>A0A2D0N494_FLAN2</name>
<sequence>MDVIMNFEALIDSQLIYLKQLARNYTSSEMAADDLFQDTVVRIWSNQDKFEMGTNFKAWSSMIMRNLFINDYRKQKKRRNDSAYYDEEKIESHIENSGEQKMIYDDLLNEIHTLATNYSKPLELFYEGFSYREIAEDMGISIGTVKSRMHSARGYLKQRLAS</sequence>
<dbReference type="Pfam" id="PF04542">
    <property type="entry name" value="Sigma70_r2"/>
    <property type="match status" value="1"/>
</dbReference>
<gene>
    <name evidence="7" type="ORF">CRP01_27030</name>
</gene>
<dbReference type="SUPFAM" id="SSF88659">
    <property type="entry name" value="Sigma3 and sigma4 domains of RNA polymerase sigma factors"/>
    <property type="match status" value="1"/>
</dbReference>
<accession>A0A2D0N494</accession>
<feature type="domain" description="RNA polymerase sigma factor 70 region 4 type 2" evidence="6">
    <location>
        <begin position="106"/>
        <end position="153"/>
    </location>
</feature>
<reference evidence="7 8" key="1">
    <citation type="submission" date="2017-10" db="EMBL/GenBank/DDBJ databases">
        <title>The draft genome sequence of Lewinella nigricans NBRC 102662.</title>
        <authorList>
            <person name="Wang K."/>
        </authorList>
    </citation>
    <scope>NUCLEOTIDE SEQUENCE [LARGE SCALE GENOMIC DNA]</scope>
    <source>
        <strain evidence="7 8">NBRC 102662</strain>
    </source>
</reference>
<keyword evidence="3" id="KW-0731">Sigma factor</keyword>
<dbReference type="RefSeq" id="WP_099153178.1">
    <property type="nucleotide sequence ID" value="NZ_PDUD01000032.1"/>
</dbReference>
<dbReference type="GO" id="GO:0006352">
    <property type="term" value="P:DNA-templated transcription initiation"/>
    <property type="evidence" value="ECO:0007669"/>
    <property type="project" value="InterPro"/>
</dbReference>
<dbReference type="NCBIfam" id="TIGR02937">
    <property type="entry name" value="sigma70-ECF"/>
    <property type="match status" value="1"/>
</dbReference>
<evidence type="ECO:0000313" key="7">
    <source>
        <dbReference type="EMBL" id="PHN03341.1"/>
    </source>
</evidence>
<comment type="similarity">
    <text evidence="1">Belongs to the sigma-70 factor family. ECF subfamily.</text>
</comment>
<dbReference type="SUPFAM" id="SSF88946">
    <property type="entry name" value="Sigma2 domain of RNA polymerase sigma factors"/>
    <property type="match status" value="1"/>
</dbReference>
<evidence type="ECO:0000256" key="3">
    <source>
        <dbReference type="ARBA" id="ARBA00023082"/>
    </source>
</evidence>
<comment type="caution">
    <text evidence="7">The sequence shown here is derived from an EMBL/GenBank/DDBJ whole genome shotgun (WGS) entry which is preliminary data.</text>
</comment>
<evidence type="ECO:0000256" key="2">
    <source>
        <dbReference type="ARBA" id="ARBA00023015"/>
    </source>
</evidence>
<dbReference type="InterPro" id="IPR013324">
    <property type="entry name" value="RNA_pol_sigma_r3/r4-like"/>
</dbReference>
<dbReference type="InterPro" id="IPR013249">
    <property type="entry name" value="RNA_pol_sigma70_r4_t2"/>
</dbReference>
<proteinExistence type="inferred from homology"/>
<dbReference type="InterPro" id="IPR036388">
    <property type="entry name" value="WH-like_DNA-bd_sf"/>
</dbReference>
<dbReference type="CDD" id="cd06171">
    <property type="entry name" value="Sigma70_r4"/>
    <property type="match status" value="1"/>
</dbReference>
<dbReference type="Pfam" id="PF08281">
    <property type="entry name" value="Sigma70_r4_2"/>
    <property type="match status" value="1"/>
</dbReference>
<dbReference type="PANTHER" id="PTHR43133">
    <property type="entry name" value="RNA POLYMERASE ECF-TYPE SIGMA FACTO"/>
    <property type="match status" value="1"/>
</dbReference>
<protein>
    <recommendedName>
        <fullName evidence="9">Sigma-70 family RNA polymerase sigma factor</fullName>
    </recommendedName>
</protein>
<keyword evidence="4" id="KW-0804">Transcription</keyword>
<dbReference type="InterPro" id="IPR039425">
    <property type="entry name" value="RNA_pol_sigma-70-like"/>
</dbReference>
<dbReference type="GO" id="GO:0003677">
    <property type="term" value="F:DNA binding"/>
    <property type="evidence" value="ECO:0007669"/>
    <property type="project" value="InterPro"/>
</dbReference>
<dbReference type="PANTHER" id="PTHR43133:SF25">
    <property type="entry name" value="RNA POLYMERASE SIGMA FACTOR RFAY-RELATED"/>
    <property type="match status" value="1"/>
</dbReference>
<dbReference type="AlphaFoldDB" id="A0A2D0N494"/>
<dbReference type="Gene3D" id="1.10.1740.10">
    <property type="match status" value="1"/>
</dbReference>
<dbReference type="Gene3D" id="1.10.10.10">
    <property type="entry name" value="Winged helix-like DNA-binding domain superfamily/Winged helix DNA-binding domain"/>
    <property type="match status" value="1"/>
</dbReference>
<feature type="domain" description="RNA polymerase sigma-70 region 2" evidence="5">
    <location>
        <begin position="16"/>
        <end position="77"/>
    </location>
</feature>
<evidence type="ECO:0000313" key="8">
    <source>
        <dbReference type="Proteomes" id="UP000223913"/>
    </source>
</evidence>
<keyword evidence="8" id="KW-1185">Reference proteome</keyword>
<dbReference type="EMBL" id="PDUD01000032">
    <property type="protein sequence ID" value="PHN03341.1"/>
    <property type="molecule type" value="Genomic_DNA"/>
</dbReference>
<organism evidence="7 8">
    <name type="scientific">Flavilitoribacter nigricans (strain ATCC 23147 / DSM 23189 / NBRC 102662 / NCIMB 1420 / SS-2)</name>
    <name type="common">Lewinella nigricans</name>
    <dbReference type="NCBI Taxonomy" id="1122177"/>
    <lineage>
        <taxon>Bacteria</taxon>
        <taxon>Pseudomonadati</taxon>
        <taxon>Bacteroidota</taxon>
        <taxon>Saprospiria</taxon>
        <taxon>Saprospirales</taxon>
        <taxon>Lewinellaceae</taxon>
        <taxon>Flavilitoribacter</taxon>
    </lineage>
</organism>
<dbReference type="Proteomes" id="UP000223913">
    <property type="component" value="Unassembled WGS sequence"/>
</dbReference>
<evidence type="ECO:0008006" key="9">
    <source>
        <dbReference type="Google" id="ProtNLM"/>
    </source>
</evidence>
<dbReference type="InterPro" id="IPR014284">
    <property type="entry name" value="RNA_pol_sigma-70_dom"/>
</dbReference>
<evidence type="ECO:0000256" key="1">
    <source>
        <dbReference type="ARBA" id="ARBA00010641"/>
    </source>
</evidence>
<dbReference type="GO" id="GO:0016987">
    <property type="term" value="F:sigma factor activity"/>
    <property type="evidence" value="ECO:0007669"/>
    <property type="project" value="UniProtKB-KW"/>
</dbReference>
<dbReference type="OrthoDB" id="9803470at2"/>
<dbReference type="InterPro" id="IPR013325">
    <property type="entry name" value="RNA_pol_sigma_r2"/>
</dbReference>
<dbReference type="InterPro" id="IPR007627">
    <property type="entry name" value="RNA_pol_sigma70_r2"/>
</dbReference>
<keyword evidence="2" id="KW-0805">Transcription regulation</keyword>